<gene>
    <name evidence="19" type="ORF">H8K52_15645</name>
</gene>
<keyword evidence="7 16" id="KW-0732">Signal</keyword>
<evidence type="ECO:0000259" key="17">
    <source>
        <dbReference type="Pfam" id="PF00593"/>
    </source>
</evidence>
<evidence type="ECO:0000256" key="3">
    <source>
        <dbReference type="ARBA" id="ARBA00022448"/>
    </source>
</evidence>
<evidence type="ECO:0000256" key="13">
    <source>
        <dbReference type="ARBA" id="ARBA00023237"/>
    </source>
</evidence>
<dbReference type="InterPro" id="IPR039426">
    <property type="entry name" value="TonB-dep_rcpt-like"/>
</dbReference>
<protein>
    <submittedName>
        <fullName evidence="19">TonB-dependent receptor</fullName>
    </submittedName>
</protein>
<keyword evidence="4 14" id="KW-1134">Transmembrane beta strand</keyword>
<evidence type="ECO:0000256" key="15">
    <source>
        <dbReference type="RuleBase" id="RU003357"/>
    </source>
</evidence>
<dbReference type="SUPFAM" id="SSF56935">
    <property type="entry name" value="Porins"/>
    <property type="match status" value="1"/>
</dbReference>
<keyword evidence="5" id="KW-0410">Iron transport</keyword>
<dbReference type="PANTHER" id="PTHR32552">
    <property type="entry name" value="FERRICHROME IRON RECEPTOR-RELATED"/>
    <property type="match status" value="1"/>
</dbReference>
<accession>A0ABR6X742</accession>
<dbReference type="Gene3D" id="2.170.130.10">
    <property type="entry name" value="TonB-dependent receptor, plug domain"/>
    <property type="match status" value="1"/>
</dbReference>
<evidence type="ECO:0000256" key="16">
    <source>
        <dbReference type="SAM" id="SignalP"/>
    </source>
</evidence>
<sequence>MATSTTKTFQFRTIVLAVSAACVGFSAHAQESGQKEKNNQTLQQVEILAKLSTEVASIKSNAALRDVPVTLSVVPADVLQDQGALTLDAAIKNVSGLSQSSTNNYGYFNNYLGRGLPVNFLRDGLPDGPAVNGYARTLTDVQQIEVLKGPGSALYGSGTPGGFVNLVTKRPSATAANTLELGAGSFNAYHGKIDLTGPIDSDINYRLIGSYANTDGYRGYGNKTIEVLPSFTIRSGSDQLTTIDIRHFDSTIHNDSVGIPFRNHQIINVPQENRYYTPFSESVSEINRVMVKHDMILNADWSLRANYAYGKRDLDFLRNVPSWRLNDPVTGTQIVNRTWRDQKDRLTDSSAQVEAIWNGAFGSTKHEILFGAGWNSTEGVTTRKQALLAPIADIFAPVFPEKSNAELDEVLAWRREVKTVQTSLYMQDQIAVSKELKLRAGLRYDNNTIDDNGDYNTLFDAGGAFLTTLASNQQSFKSKPPVMKREIAKIGTHKVNPSLGAVYQPNETSSYYIGASSGSFSNFTTEMGRTAFKPESSKQLEIGTKSVFFNGLLSSNVAIYETRRENFFQTANGLTGTIGSSKTQGLDAELVARPVTGLQVRLAYAYQDAVHTKYVNVVTNANDLTVIGKRVPGASQNQISLWSSYDLQSASLRGFGVGGGVSYRDAFYADALNTNLAPAKPVLDLVAYYRGKRFDVQLNVNNATNARWYRYATGDIGLAPGDARSANLVTRFKF</sequence>
<evidence type="ECO:0000259" key="18">
    <source>
        <dbReference type="Pfam" id="PF07715"/>
    </source>
</evidence>
<evidence type="ECO:0000256" key="5">
    <source>
        <dbReference type="ARBA" id="ARBA00022496"/>
    </source>
</evidence>
<feature type="signal peptide" evidence="16">
    <location>
        <begin position="1"/>
        <end position="29"/>
    </location>
</feature>
<dbReference type="InterPro" id="IPR012910">
    <property type="entry name" value="Plug_dom"/>
</dbReference>
<organism evidence="19 20">
    <name type="scientific">Undibacterium seohonense</name>
    <dbReference type="NCBI Taxonomy" id="1344950"/>
    <lineage>
        <taxon>Bacteria</taxon>
        <taxon>Pseudomonadati</taxon>
        <taxon>Pseudomonadota</taxon>
        <taxon>Betaproteobacteria</taxon>
        <taxon>Burkholderiales</taxon>
        <taxon>Oxalobacteraceae</taxon>
        <taxon>Undibacterium</taxon>
    </lineage>
</organism>
<keyword evidence="20" id="KW-1185">Reference proteome</keyword>
<comment type="subcellular location">
    <subcellularLocation>
        <location evidence="1 14">Cell outer membrane</location>
        <topology evidence="1 14">Multi-pass membrane protein</topology>
    </subcellularLocation>
</comment>
<dbReference type="EMBL" id="JACOFW010000020">
    <property type="protein sequence ID" value="MBC3808775.1"/>
    <property type="molecule type" value="Genomic_DNA"/>
</dbReference>
<evidence type="ECO:0000256" key="9">
    <source>
        <dbReference type="ARBA" id="ARBA00023065"/>
    </source>
</evidence>
<dbReference type="Proteomes" id="UP000648257">
    <property type="component" value="Unassembled WGS sequence"/>
</dbReference>
<name>A0ABR6X742_9BURK</name>
<evidence type="ECO:0000256" key="10">
    <source>
        <dbReference type="ARBA" id="ARBA00023077"/>
    </source>
</evidence>
<keyword evidence="6 14" id="KW-0812">Transmembrane</keyword>
<dbReference type="PROSITE" id="PS52016">
    <property type="entry name" value="TONB_DEPENDENT_REC_3"/>
    <property type="match status" value="1"/>
</dbReference>
<dbReference type="Pfam" id="PF00593">
    <property type="entry name" value="TonB_dep_Rec_b-barrel"/>
    <property type="match status" value="1"/>
</dbReference>
<dbReference type="InterPro" id="IPR000531">
    <property type="entry name" value="Beta-barrel_TonB"/>
</dbReference>
<evidence type="ECO:0000256" key="7">
    <source>
        <dbReference type="ARBA" id="ARBA00022729"/>
    </source>
</evidence>
<keyword evidence="8" id="KW-0408">Iron</keyword>
<keyword evidence="9" id="KW-0406">Ion transport</keyword>
<dbReference type="Pfam" id="PF07715">
    <property type="entry name" value="Plug"/>
    <property type="match status" value="1"/>
</dbReference>
<reference evidence="19 20" key="1">
    <citation type="submission" date="2020-08" db="EMBL/GenBank/DDBJ databases">
        <title>Novel species isolated from subtropical streams in China.</title>
        <authorList>
            <person name="Lu H."/>
        </authorList>
    </citation>
    <scope>NUCLEOTIDE SEQUENCE [LARGE SCALE GENOMIC DNA]</scope>
    <source>
        <strain evidence="19 20">KACC 16656</strain>
    </source>
</reference>
<evidence type="ECO:0000313" key="20">
    <source>
        <dbReference type="Proteomes" id="UP000648257"/>
    </source>
</evidence>
<keyword evidence="13 14" id="KW-0998">Cell outer membrane</keyword>
<evidence type="ECO:0000256" key="11">
    <source>
        <dbReference type="ARBA" id="ARBA00023136"/>
    </source>
</evidence>
<evidence type="ECO:0000256" key="8">
    <source>
        <dbReference type="ARBA" id="ARBA00023004"/>
    </source>
</evidence>
<keyword evidence="3 14" id="KW-0813">Transport</keyword>
<comment type="caution">
    <text evidence="19">The sequence shown here is derived from an EMBL/GenBank/DDBJ whole genome shotgun (WGS) entry which is preliminary data.</text>
</comment>
<evidence type="ECO:0000256" key="4">
    <source>
        <dbReference type="ARBA" id="ARBA00022452"/>
    </source>
</evidence>
<proteinExistence type="inferred from homology"/>
<evidence type="ECO:0000313" key="19">
    <source>
        <dbReference type="EMBL" id="MBC3808775.1"/>
    </source>
</evidence>
<feature type="chain" id="PRO_5045836594" evidence="16">
    <location>
        <begin position="30"/>
        <end position="734"/>
    </location>
</feature>
<keyword evidence="12 19" id="KW-0675">Receptor</keyword>
<dbReference type="InterPro" id="IPR037066">
    <property type="entry name" value="Plug_dom_sf"/>
</dbReference>
<dbReference type="Gene3D" id="2.40.170.20">
    <property type="entry name" value="TonB-dependent receptor, beta-barrel domain"/>
    <property type="match status" value="1"/>
</dbReference>
<evidence type="ECO:0000256" key="2">
    <source>
        <dbReference type="ARBA" id="ARBA00009810"/>
    </source>
</evidence>
<keyword evidence="11 14" id="KW-0472">Membrane</keyword>
<comment type="similarity">
    <text evidence="2 14 15">Belongs to the TonB-dependent receptor family.</text>
</comment>
<evidence type="ECO:0000256" key="6">
    <source>
        <dbReference type="ARBA" id="ARBA00022692"/>
    </source>
</evidence>
<feature type="domain" description="TonB-dependent receptor plug" evidence="18">
    <location>
        <begin position="64"/>
        <end position="162"/>
    </location>
</feature>
<dbReference type="InterPro" id="IPR036942">
    <property type="entry name" value="Beta-barrel_TonB_sf"/>
</dbReference>
<evidence type="ECO:0000256" key="14">
    <source>
        <dbReference type="PROSITE-ProRule" id="PRU01360"/>
    </source>
</evidence>
<evidence type="ECO:0000256" key="1">
    <source>
        <dbReference type="ARBA" id="ARBA00004571"/>
    </source>
</evidence>
<feature type="domain" description="TonB-dependent receptor-like beta-barrel" evidence="17">
    <location>
        <begin position="250"/>
        <end position="702"/>
    </location>
</feature>
<evidence type="ECO:0000256" key="12">
    <source>
        <dbReference type="ARBA" id="ARBA00023170"/>
    </source>
</evidence>
<dbReference type="RefSeq" id="WP_186923843.1">
    <property type="nucleotide sequence ID" value="NZ_JACOFW010000020.1"/>
</dbReference>
<keyword evidence="10 15" id="KW-0798">TonB box</keyword>
<dbReference type="PANTHER" id="PTHR32552:SF68">
    <property type="entry name" value="FERRICHROME OUTER MEMBRANE TRANSPORTER_PHAGE RECEPTOR"/>
    <property type="match status" value="1"/>
</dbReference>
<dbReference type="CDD" id="cd01347">
    <property type="entry name" value="ligand_gated_channel"/>
    <property type="match status" value="1"/>
</dbReference>